<feature type="transmembrane region" description="Helical" evidence="1">
    <location>
        <begin position="145"/>
        <end position="166"/>
    </location>
</feature>
<proteinExistence type="predicted"/>
<dbReference type="EMBL" id="BA000012">
    <property type="protein sequence ID" value="BAB49343.1"/>
    <property type="molecule type" value="Genomic_DNA"/>
</dbReference>
<feature type="transmembrane region" description="Helical" evidence="1">
    <location>
        <begin position="437"/>
        <end position="457"/>
    </location>
</feature>
<keyword evidence="1" id="KW-0472">Membrane</keyword>
<evidence type="ECO:0000313" key="2">
    <source>
        <dbReference type="EMBL" id="BAB49343.1"/>
    </source>
</evidence>
<name>Q98J23_RHILO</name>
<accession>Q98J23</accession>
<feature type="transmembrane region" description="Helical" evidence="1">
    <location>
        <begin position="224"/>
        <end position="244"/>
    </location>
</feature>
<feature type="transmembrane region" description="Helical" evidence="1">
    <location>
        <begin position="90"/>
        <end position="114"/>
    </location>
</feature>
<keyword evidence="1" id="KW-1133">Transmembrane helix</keyword>
<protein>
    <submittedName>
        <fullName evidence="2">Mll2144 protein</fullName>
    </submittedName>
</protein>
<dbReference type="KEGG" id="mlo:mll2144"/>
<gene>
    <name evidence="2" type="ordered locus">mll2144</name>
</gene>
<reference evidence="2 3" key="1">
    <citation type="journal article" date="2000" name="DNA Res.">
        <title>Complete genome structure of the nitrogen-fixing symbiotic bacterium Mesorhizobium loti.</title>
        <authorList>
            <person name="Kaneko T."/>
            <person name="Nakamura Y."/>
            <person name="Sato S."/>
            <person name="Asamizu E."/>
            <person name="Kato T."/>
            <person name="Sasamoto S."/>
            <person name="Watanabe A."/>
            <person name="Idesawa K."/>
            <person name="Ishikawa A."/>
            <person name="Kawashima K."/>
            <person name="Kimura T."/>
            <person name="Kishida Y."/>
            <person name="Kiyokawa C."/>
            <person name="Kohara M."/>
            <person name="Matsumoto M."/>
            <person name="Matsuno A."/>
            <person name="Mochizuki Y."/>
            <person name="Nakayama S."/>
            <person name="Nakazaki N."/>
            <person name="Shimpo S."/>
            <person name="Sugimoto M."/>
            <person name="Takeuchi C."/>
            <person name="Yamada M."/>
            <person name="Tabata S."/>
        </authorList>
    </citation>
    <scope>NUCLEOTIDE SEQUENCE [LARGE SCALE GENOMIC DNA]</scope>
    <source>
        <strain evidence="3">LMG 29417 / CECT 9101 / MAFF 303099</strain>
    </source>
</reference>
<evidence type="ECO:0000313" key="3">
    <source>
        <dbReference type="Proteomes" id="UP000000552"/>
    </source>
</evidence>
<keyword evidence="1" id="KW-0812">Transmembrane</keyword>
<sequence length="461" mass="51346">MTPMTSRHCTEEVRGRFPARLQNDRALLERPGAGGIVRDLMFADIIRPTSLSFSLLRRFWPQLVALVLAGVLAGDLLLQLAAKVALANHFAGLAMLTLVALAQLVVTVAMFHVLRPGLPHLLAAQRGADKAAEEQETADRRGSRLVRMVTIALLPFFAYYAAWGFLGDIVRQYSRATLDQAGFGQSADVLDVLDSRWLLISVAVSWLIRRVAKFMQTKTKTASFWQIVVVICETNWIFVGLYVISRWKDTALQWLMSRSFWSVLEATADGLASPVPVANAALMVPVELTSVAPSTVAINLFFYMLLPLIWLVMAALIYGYDVRDDAALMRVHNRVERFGKRYAGLPKFLRDFVEHFIAGYRSRYLPIANGVRLTVSSSLLLLCTLIIGYRLIDWGAAWLWLGATRLIGPHELDVWQILSHGVTLLFGSPFQDSSTGILIEPIRICFLAAVLEIAFSLSKGR</sequence>
<feature type="transmembrane region" description="Helical" evidence="1">
    <location>
        <begin position="371"/>
        <end position="392"/>
    </location>
</feature>
<organism evidence="2 3">
    <name type="scientific">Mesorhizobium japonicum (strain LMG 29417 / CECT 9101 / MAFF 303099)</name>
    <name type="common">Mesorhizobium loti (strain MAFF 303099)</name>
    <dbReference type="NCBI Taxonomy" id="266835"/>
    <lineage>
        <taxon>Bacteria</taxon>
        <taxon>Pseudomonadati</taxon>
        <taxon>Pseudomonadota</taxon>
        <taxon>Alphaproteobacteria</taxon>
        <taxon>Hyphomicrobiales</taxon>
        <taxon>Phyllobacteriaceae</taxon>
        <taxon>Mesorhizobium</taxon>
    </lineage>
</organism>
<dbReference type="AlphaFoldDB" id="Q98J23"/>
<feature type="transmembrane region" description="Helical" evidence="1">
    <location>
        <begin position="300"/>
        <end position="320"/>
    </location>
</feature>
<dbReference type="HOGENOM" id="CLU_048548_0_0_5"/>
<feature type="transmembrane region" description="Helical" evidence="1">
    <location>
        <begin position="59"/>
        <end position="78"/>
    </location>
</feature>
<dbReference type="eggNOG" id="ENOG502Z9S9">
    <property type="taxonomic scope" value="Bacteria"/>
</dbReference>
<evidence type="ECO:0000256" key="1">
    <source>
        <dbReference type="SAM" id="Phobius"/>
    </source>
</evidence>
<dbReference type="Proteomes" id="UP000000552">
    <property type="component" value="Chromosome"/>
</dbReference>